<dbReference type="GO" id="GO:0006886">
    <property type="term" value="P:intracellular protein transport"/>
    <property type="evidence" value="ECO:0007669"/>
    <property type="project" value="InterPro"/>
</dbReference>
<comment type="function">
    <text evidence="2">Essential for vacuolar protein sorting. Required for vacuole biogenesis, stability and to maintain vacuole morphology.</text>
</comment>
<evidence type="ECO:0000313" key="6">
    <source>
        <dbReference type="EMBL" id="PWO00303.1"/>
    </source>
</evidence>
<gene>
    <name evidence="6" type="ORF">FA09DRAFT_314924</name>
</gene>
<dbReference type="GO" id="GO:0042144">
    <property type="term" value="P:vacuole fusion, non-autophagic"/>
    <property type="evidence" value="ECO:0007669"/>
    <property type="project" value="TreeGrafter"/>
</dbReference>
<feature type="region of interest" description="Disordered" evidence="3">
    <location>
        <begin position="211"/>
        <end position="234"/>
    </location>
</feature>
<feature type="domain" description="Vps16 N-terminal" evidence="5">
    <location>
        <begin position="6"/>
        <end position="116"/>
    </location>
</feature>
<sequence>MPLSHPTLEWTSLQDVFYRRQDVYELPWALDNLGEHLVAVAPNSGLVALVRDPARLVALGRAALLKPKIQIFTAAGVLLDAVPWDASNRIVALGFTAQERLAVVMEEGVVRLYTFLSPCPASAPQGSSDKDAPTPVEAGPTSYYVQYTLGSEAADTGVLDARIWSEGLVALTGGNRFVEWSFPSREVEESSWSSPPVVSAPTLLPPAVISGPGPSMRPANGSAAPTSETHPVGPPSTWAVRPPHMSASGLLEILVSPASDGGGTLLSIDSLSGCTDLRLTRGPFHAVRPSPNGKLLALLTYDAKLWVVSADLQRSLSEFDVADADAFEENRGRGLGGTGVEAVEWCGDNSVVLSSESEVLMFGPFGDVLRFPYAGSVVLAPELDGVRILSADRHEFLQKVPDASSAVFRPGSTDPAALLFDASECFAQRSAKADEGIRAIKAQLASAVDTCIEAAGHEWDPAWQRKLLKAASFGKAFIDSYDPTMFVNMARSLRVLNAARQAEIGVPITFEEYERIGAAELIARLTARNHHLLCLRMSEHLNLRPDAILKHWARAKIARSRPPPGNTSAQVSAQTDDDICRAIVAKFESQPAVSYAEIARTAWNQGRTRLATKLLDYEPRAVDQVPLLLNMHEDKLALVKAIESGDTDLVYHVLLRLKSQLSRGEFFRIVQAPAIEATAASVREGAARPGSHIYLAANLLEVYARAEDRELLRDFYYQDDRRTESAVLSLEEASREVELTDRIAKIKQAQRLFSEDTDRSLEAKMTEEQVRLLGFQAALEKEEGGRPGMVGLSLNETIRQCFIRGNVKKAEKLRGDWKVPDKRYWSIRISALIATRDWEGLWTFAGSKKSPVGYTDFVSRLVAAGQTKEALRYVQKCASDKADRARLR</sequence>
<dbReference type="GO" id="GO:0016197">
    <property type="term" value="P:endosomal transport"/>
    <property type="evidence" value="ECO:0007669"/>
    <property type="project" value="TreeGrafter"/>
</dbReference>
<dbReference type="GeneID" id="37268334"/>
<keyword evidence="7" id="KW-1185">Reference proteome</keyword>
<protein>
    <recommendedName>
        <fullName evidence="2">Probable vacuolar protein sorting-associated protein 16 homolog</fullName>
    </recommendedName>
</protein>
<dbReference type="Gene3D" id="1.10.150.780">
    <property type="entry name" value="Vps16, C-terminal region"/>
    <property type="match status" value="1"/>
</dbReference>
<dbReference type="EMBL" id="KZ819285">
    <property type="protein sequence ID" value="PWO00303.1"/>
    <property type="molecule type" value="Genomic_DNA"/>
</dbReference>
<dbReference type="InterPro" id="IPR038132">
    <property type="entry name" value="Vps16_C_sf"/>
</dbReference>
<feature type="domain" description="Vps16 C-terminal" evidence="4">
    <location>
        <begin position="695"/>
        <end position="879"/>
    </location>
</feature>
<accession>A0A316ZH90</accession>
<evidence type="ECO:0000259" key="4">
    <source>
        <dbReference type="Pfam" id="PF04840"/>
    </source>
</evidence>
<evidence type="ECO:0000313" key="7">
    <source>
        <dbReference type="Proteomes" id="UP000245946"/>
    </source>
</evidence>
<dbReference type="RefSeq" id="XP_025600581.1">
    <property type="nucleotide sequence ID" value="XM_025740790.1"/>
</dbReference>
<dbReference type="InterPro" id="IPR006925">
    <property type="entry name" value="Vps16_C"/>
</dbReference>
<dbReference type="AlphaFoldDB" id="A0A316ZH90"/>
<reference evidence="6 7" key="1">
    <citation type="journal article" date="2018" name="Mol. Biol. Evol.">
        <title>Broad Genomic Sampling Reveals a Smut Pathogenic Ancestry of the Fungal Clade Ustilaginomycotina.</title>
        <authorList>
            <person name="Kijpornyongpan T."/>
            <person name="Mondo S.J."/>
            <person name="Barry K."/>
            <person name="Sandor L."/>
            <person name="Lee J."/>
            <person name="Lipzen A."/>
            <person name="Pangilinan J."/>
            <person name="LaButti K."/>
            <person name="Hainaut M."/>
            <person name="Henrissat B."/>
            <person name="Grigoriev I.V."/>
            <person name="Spatafora J.W."/>
            <person name="Aime M.C."/>
        </authorList>
    </citation>
    <scope>NUCLEOTIDE SEQUENCE [LARGE SCALE GENOMIC DNA]</scope>
    <source>
        <strain evidence="6 7">MCA 4186</strain>
    </source>
</reference>
<dbReference type="OrthoDB" id="1792at2759"/>
<dbReference type="InterPro" id="IPR016534">
    <property type="entry name" value="VPS16"/>
</dbReference>
<feature type="domain" description="Vps16 N-terminal" evidence="5">
    <location>
        <begin position="286"/>
        <end position="487"/>
    </location>
</feature>
<dbReference type="InterPro" id="IPR006926">
    <property type="entry name" value="Vps16_N"/>
</dbReference>
<evidence type="ECO:0000256" key="2">
    <source>
        <dbReference type="PIRNR" id="PIRNR007949"/>
    </source>
</evidence>
<evidence type="ECO:0000259" key="5">
    <source>
        <dbReference type="Pfam" id="PF04841"/>
    </source>
</evidence>
<dbReference type="PANTHER" id="PTHR12811">
    <property type="entry name" value="VACUOLAR PROTEIN SORTING VPS16"/>
    <property type="match status" value="1"/>
</dbReference>
<feature type="domain" description="Vps16 C-terminal" evidence="4">
    <location>
        <begin position="593"/>
        <end position="672"/>
    </location>
</feature>
<dbReference type="PIRSF" id="PIRSF007949">
    <property type="entry name" value="VPS16"/>
    <property type="match status" value="1"/>
</dbReference>
<keyword evidence="2" id="KW-0813">Transport</keyword>
<dbReference type="STRING" id="58919.A0A316ZH90"/>
<dbReference type="GO" id="GO:0030897">
    <property type="term" value="C:HOPS complex"/>
    <property type="evidence" value="ECO:0007669"/>
    <property type="project" value="TreeGrafter"/>
</dbReference>
<evidence type="ECO:0000256" key="1">
    <source>
        <dbReference type="ARBA" id="ARBA00009250"/>
    </source>
</evidence>
<dbReference type="GO" id="GO:0003779">
    <property type="term" value="F:actin binding"/>
    <property type="evidence" value="ECO:0007669"/>
    <property type="project" value="TreeGrafter"/>
</dbReference>
<name>A0A316ZH90_9BASI</name>
<dbReference type="Proteomes" id="UP000245946">
    <property type="component" value="Unassembled WGS sequence"/>
</dbReference>
<dbReference type="Pfam" id="PF04840">
    <property type="entry name" value="Vps16_C"/>
    <property type="match status" value="2"/>
</dbReference>
<keyword evidence="2" id="KW-0653">Protein transport</keyword>
<dbReference type="PANTHER" id="PTHR12811:SF0">
    <property type="entry name" value="VACUOLAR PROTEIN SORTING-ASSOCIATED PROTEIN 16 HOMOLOG"/>
    <property type="match status" value="1"/>
</dbReference>
<comment type="similarity">
    <text evidence="1 2">Belongs to the VPS16 family.</text>
</comment>
<evidence type="ECO:0000256" key="3">
    <source>
        <dbReference type="SAM" id="MobiDB-lite"/>
    </source>
</evidence>
<dbReference type="GO" id="GO:0005768">
    <property type="term" value="C:endosome"/>
    <property type="evidence" value="ECO:0007669"/>
    <property type="project" value="TreeGrafter"/>
</dbReference>
<proteinExistence type="inferred from homology"/>
<dbReference type="Pfam" id="PF04841">
    <property type="entry name" value="Vps16_N"/>
    <property type="match status" value="2"/>
</dbReference>
<organism evidence="6 7">
    <name type="scientific">Tilletiopsis washingtonensis</name>
    <dbReference type="NCBI Taxonomy" id="58919"/>
    <lineage>
        <taxon>Eukaryota</taxon>
        <taxon>Fungi</taxon>
        <taxon>Dikarya</taxon>
        <taxon>Basidiomycota</taxon>
        <taxon>Ustilaginomycotina</taxon>
        <taxon>Exobasidiomycetes</taxon>
        <taxon>Entylomatales</taxon>
        <taxon>Entylomatales incertae sedis</taxon>
        <taxon>Tilletiopsis</taxon>
    </lineage>
</organism>